<gene>
    <name evidence="1" type="ORF">MML48_7g00001765</name>
</gene>
<reference evidence="1" key="1">
    <citation type="submission" date="2022-04" db="EMBL/GenBank/DDBJ databases">
        <title>Chromosome-scale genome assembly of Holotrichia oblita Faldermann.</title>
        <authorList>
            <person name="Rongchong L."/>
        </authorList>
    </citation>
    <scope>NUCLEOTIDE SEQUENCE</scope>
    <source>
        <strain evidence="1">81SQS9</strain>
    </source>
</reference>
<sequence>MSKINLNEKYKNNIDALREWLVKQPHLPQNIEQQNLSKFLISCNNSVEQAKRLIDLNFTLRFLSPELFADRDPQSEELKRALSIVDYLPLPKLTSKKYKLFLFRLKDPNPDNFVYADVMKAFFMVADLRIYTDFEETEGEVPIFDMAGYTLKHLTKINLSILRKYMAYSQEAHPIRLREIHVLNVPPFLDKCLTLTKPFLKSEVSKLIHYHTPNSTTLFDYVSRDLLPEDYGGTLEKAEKFASMWRKKVLDNRDFYLDDSRWKVIESKRPNNSCYIDKTTCGLEGSFRSLNID</sequence>
<proteinExistence type="predicted"/>
<organism evidence="1 2">
    <name type="scientific">Holotrichia oblita</name>
    <name type="common">Chafer beetle</name>
    <dbReference type="NCBI Taxonomy" id="644536"/>
    <lineage>
        <taxon>Eukaryota</taxon>
        <taxon>Metazoa</taxon>
        <taxon>Ecdysozoa</taxon>
        <taxon>Arthropoda</taxon>
        <taxon>Hexapoda</taxon>
        <taxon>Insecta</taxon>
        <taxon>Pterygota</taxon>
        <taxon>Neoptera</taxon>
        <taxon>Endopterygota</taxon>
        <taxon>Coleoptera</taxon>
        <taxon>Polyphaga</taxon>
        <taxon>Scarabaeiformia</taxon>
        <taxon>Scarabaeidae</taxon>
        <taxon>Melolonthinae</taxon>
        <taxon>Holotrichia</taxon>
    </lineage>
</organism>
<evidence type="ECO:0000313" key="1">
    <source>
        <dbReference type="EMBL" id="KAI4457732.1"/>
    </source>
</evidence>
<dbReference type="EMBL" id="CM043021">
    <property type="protein sequence ID" value="KAI4457732.1"/>
    <property type="molecule type" value="Genomic_DNA"/>
</dbReference>
<keyword evidence="2" id="KW-1185">Reference proteome</keyword>
<comment type="caution">
    <text evidence="1">The sequence shown here is derived from an EMBL/GenBank/DDBJ whole genome shotgun (WGS) entry which is preliminary data.</text>
</comment>
<protein>
    <submittedName>
        <fullName evidence="1">Alpha-tocopherol transfer protein-related</fullName>
    </submittedName>
</protein>
<name>A0ACB9SRY9_HOLOL</name>
<evidence type="ECO:0000313" key="2">
    <source>
        <dbReference type="Proteomes" id="UP001056778"/>
    </source>
</evidence>
<accession>A0ACB9SRY9</accession>
<dbReference type="Proteomes" id="UP001056778">
    <property type="component" value="Chromosome 7"/>
</dbReference>